<proteinExistence type="predicted"/>
<dbReference type="SUPFAM" id="SSF81296">
    <property type="entry name" value="E set domains"/>
    <property type="match status" value="1"/>
</dbReference>
<reference evidence="2" key="1">
    <citation type="submission" date="2023-07" db="EMBL/GenBank/DDBJ databases">
        <title>Mycolicibacterium sp. nov., a novel bacterial species.</title>
        <authorList>
            <person name="Cao Y."/>
        </authorList>
    </citation>
    <scope>NUCLEOTIDE SEQUENCE</scope>
    <source>
        <strain evidence="2">KC 300</strain>
    </source>
</reference>
<dbReference type="Pfam" id="PF17963">
    <property type="entry name" value="Big_9"/>
    <property type="match status" value="2"/>
</dbReference>
<name>A0ABT8UJF0_9MYCO</name>
<dbReference type="RefSeq" id="WP_302914631.1">
    <property type="nucleotide sequence ID" value="NZ_JAUMSQ010000097.1"/>
</dbReference>
<dbReference type="Gene3D" id="2.130.10.10">
    <property type="entry name" value="YVTN repeat-like/Quinoprotein amine dehydrogenase"/>
    <property type="match status" value="3"/>
</dbReference>
<dbReference type="InterPro" id="IPR017868">
    <property type="entry name" value="Filamin/ABP280_repeat-like"/>
</dbReference>
<dbReference type="SUPFAM" id="SSF50998">
    <property type="entry name" value="Quinoprotein alcohol dehydrogenase-like"/>
    <property type="match status" value="1"/>
</dbReference>
<organism evidence="2 3">
    <name type="scientific">Mycolicibacterium arseniciresistens</name>
    <dbReference type="NCBI Taxonomy" id="3062257"/>
    <lineage>
        <taxon>Bacteria</taxon>
        <taxon>Bacillati</taxon>
        <taxon>Actinomycetota</taxon>
        <taxon>Actinomycetes</taxon>
        <taxon>Mycobacteriales</taxon>
        <taxon>Mycobacteriaceae</taxon>
        <taxon>Mycolicibacterium</taxon>
    </lineage>
</organism>
<dbReference type="SUPFAM" id="SSF50974">
    <property type="entry name" value="Nitrous oxide reductase, N-terminal domain"/>
    <property type="match status" value="1"/>
</dbReference>
<sequence length="1348" mass="138982">MKRRTTGYTASPTMYARYVGRVGALAVALGVGVAVASTPGVAWADETSTSTDSGPAASSKSETDTSDESQDDAPTSAKEKRDAIEKRIEKRIERATDAVRKIVTDVAKSSGEAITSTQRLGVRPTRTKPVAPDPSDPVEGAGAPQSSATNGSATTPSDAALPASTATQSATRTPGPQVFSRRVSAAISENRPTATTLDGAIQRVPETVTAGLDFVAGPQQQASIVSGITSVEQQRISAPVQAPLSVVTRVLSAALAPFLGAGAPGQPAPQNPVLWGVLAWVRRQVQTSLLNDSPTITSSTQGQSIDPTSGLPVVTGSVDVNDDDSDEFTYTDSDGAQGGTVVVDDEGNWTYTPPTTWNANGTEPFTDSFTVTVSDADDGRHLHGLAAFFRPDGGHTATTQTITVTVQPGAGTVDPDTVVDPVTGKATTPVGPLSEENDELVRNNLDDYIGRRIDTAYGTATITGYDTVTRKFTVEYVPDANIRVGGYTAEPPAPQTFRSLTAFRGMRSTNTLAAAALAPTTDTVTITVGEGTDAQTFTITVPITQARLRTENDAITVGTAPLSPVLYGDRLFVLSNRDSTITVIDTTTNTVVDTDPIAAGTNPIATGNAVSMVASGGRLYVSESGGTLRVFEIDADDPSENYTQVDVDPSTAAIDTIQTGKQTNFLPQSLAVNDTGTRLYMLNNDRTVSVVNIDPADADGYGKVLPSQQIALAGVNTPSGLVVASDKLYVTDVGAGNVRVFDVRQGTAGYGQPVGAPIQVGAAPYGIFKTPAGATHSDLYVVNATTNSVSIIDTATDTVVATVPVGALPTGVAFSPDGSLAYVAGADNLSIIDTSSRQFVLTTATDGSPDGQPFDYVVATEDHIYLTDQYLVSPAAGGTLNNQLTVVSFFAGENPSAPAITSTSVQGANPNSGAVPVIVRATDVDGDALSVLVTQPANGRVKVTPNADGSYTVTYTPDGQARLDAYASDDPITETFVITVSDGQRTDSTDVTVTVSPAEAAVTETRDPVDGFALLRGATLGPDGRLRLIVLRPGNIADPQAGYTVELVDVGGNGNPIILRDETGSYSNAVNPHADDVAVDDNGNTYVLNDVNGTVAVYNGGAAGTPITFGDGQPVSLFAEDDGSSVYAIVLNRIYDPSVGTSTLEVSVVDLTSGNQEVGSYVVENFNGDDERYAEGAVANDGTVYVTNYSDSTVTVISGGTASTVPVTGGRPVGVAVDKVSGTAYVVVTQQINPQLTSTSVVKISGGTASTLAADISTTPTAYSSLTSSDIAVSPDGTRIYVTKPTDASVTVIDAATGTVLPGIKVGEPILGEYPQRILFAPDGSAAYVVDRAGTISVVTFADEATNL</sequence>
<gene>
    <name evidence="2" type="ORF">Q2100_14485</name>
</gene>
<feature type="compositionally biased region" description="Polar residues" evidence="1">
    <location>
        <begin position="164"/>
        <end position="174"/>
    </location>
</feature>
<dbReference type="InterPro" id="IPR011047">
    <property type="entry name" value="Quinoprotein_ADH-like_sf"/>
</dbReference>
<feature type="compositionally biased region" description="Polar residues" evidence="1">
    <location>
        <begin position="144"/>
        <end position="157"/>
    </location>
</feature>
<dbReference type="PANTHER" id="PTHR47197">
    <property type="entry name" value="PROTEIN NIRF"/>
    <property type="match status" value="1"/>
</dbReference>
<dbReference type="InterPro" id="IPR015943">
    <property type="entry name" value="WD40/YVTN_repeat-like_dom_sf"/>
</dbReference>
<protein>
    <submittedName>
        <fullName evidence="2">Ig-like domain-containing protein</fullName>
    </submittedName>
</protein>
<dbReference type="InterPro" id="IPR011045">
    <property type="entry name" value="N2O_reductase_N"/>
</dbReference>
<dbReference type="InterPro" id="IPR010221">
    <property type="entry name" value="VCBS_dom"/>
</dbReference>
<feature type="compositionally biased region" description="Low complexity" evidence="1">
    <location>
        <begin position="408"/>
        <end position="423"/>
    </location>
</feature>
<dbReference type="InterPro" id="IPR014756">
    <property type="entry name" value="Ig_E-set"/>
</dbReference>
<evidence type="ECO:0000256" key="1">
    <source>
        <dbReference type="SAM" id="MobiDB-lite"/>
    </source>
</evidence>
<dbReference type="NCBIfam" id="TIGR02276">
    <property type="entry name" value="beta_rpt_yvtn"/>
    <property type="match status" value="2"/>
</dbReference>
<keyword evidence="3" id="KW-1185">Reference proteome</keyword>
<dbReference type="Proteomes" id="UP001168823">
    <property type="component" value="Unassembled WGS sequence"/>
</dbReference>
<feature type="region of interest" description="Disordered" evidence="1">
    <location>
        <begin position="44"/>
        <end position="83"/>
    </location>
</feature>
<dbReference type="InterPro" id="IPR013783">
    <property type="entry name" value="Ig-like_fold"/>
</dbReference>
<dbReference type="Gene3D" id="2.60.40.10">
    <property type="entry name" value="Immunoglobulins"/>
    <property type="match status" value="1"/>
</dbReference>
<dbReference type="PANTHER" id="PTHR47197:SF3">
    <property type="entry name" value="DIHYDRO-HEME D1 DEHYDROGENASE"/>
    <property type="match status" value="1"/>
</dbReference>
<evidence type="ECO:0000313" key="3">
    <source>
        <dbReference type="Proteomes" id="UP001168823"/>
    </source>
</evidence>
<dbReference type="InterPro" id="IPR051200">
    <property type="entry name" value="Host-pathogen_enzymatic-act"/>
</dbReference>
<dbReference type="InterPro" id="IPR011964">
    <property type="entry name" value="YVTN_b-propeller_repeat"/>
</dbReference>
<dbReference type="EMBL" id="JAUMSQ010000097">
    <property type="protein sequence ID" value="MDO3636955.1"/>
    <property type="molecule type" value="Genomic_DNA"/>
</dbReference>
<evidence type="ECO:0000313" key="2">
    <source>
        <dbReference type="EMBL" id="MDO3636955.1"/>
    </source>
</evidence>
<dbReference type="PROSITE" id="PS50194">
    <property type="entry name" value="FILAMIN_REPEAT"/>
    <property type="match status" value="1"/>
</dbReference>
<feature type="region of interest" description="Disordered" evidence="1">
    <location>
        <begin position="408"/>
        <end position="432"/>
    </location>
</feature>
<comment type="caution">
    <text evidence="2">The sequence shown here is derived from an EMBL/GenBank/DDBJ whole genome shotgun (WGS) entry which is preliminary data.</text>
</comment>
<accession>A0ABT8UJF0</accession>
<dbReference type="NCBIfam" id="TIGR01965">
    <property type="entry name" value="VCBS_repeat"/>
    <property type="match status" value="1"/>
</dbReference>
<feature type="region of interest" description="Disordered" evidence="1">
    <location>
        <begin position="107"/>
        <end position="178"/>
    </location>
</feature>